<dbReference type="InterPro" id="IPR039425">
    <property type="entry name" value="RNA_pol_sigma-70-like"/>
</dbReference>
<dbReference type="RefSeq" id="WP_344236900.1">
    <property type="nucleotide sequence ID" value="NZ_BAAAHH010000002.1"/>
</dbReference>
<feature type="domain" description="RNA polymerase sigma-70 region 2" evidence="6">
    <location>
        <begin position="12"/>
        <end position="78"/>
    </location>
</feature>
<dbReference type="EMBL" id="BAAAHH010000002">
    <property type="protein sequence ID" value="GAA0939845.1"/>
    <property type="molecule type" value="Genomic_DNA"/>
</dbReference>
<gene>
    <name evidence="8" type="ORF">GCM10009550_08690</name>
</gene>
<keyword evidence="9" id="KW-1185">Reference proteome</keyword>
<dbReference type="InterPro" id="IPR007627">
    <property type="entry name" value="RNA_pol_sigma70_r2"/>
</dbReference>
<dbReference type="Gene3D" id="1.10.1740.10">
    <property type="match status" value="1"/>
</dbReference>
<evidence type="ECO:0000256" key="2">
    <source>
        <dbReference type="ARBA" id="ARBA00023015"/>
    </source>
</evidence>
<comment type="similarity">
    <text evidence="1">Belongs to the sigma-70 factor family. ECF subfamily.</text>
</comment>
<evidence type="ECO:0000256" key="3">
    <source>
        <dbReference type="ARBA" id="ARBA00023082"/>
    </source>
</evidence>
<dbReference type="InterPro" id="IPR013325">
    <property type="entry name" value="RNA_pol_sigma_r2"/>
</dbReference>
<dbReference type="PANTHER" id="PTHR43133">
    <property type="entry name" value="RNA POLYMERASE ECF-TYPE SIGMA FACTO"/>
    <property type="match status" value="1"/>
</dbReference>
<dbReference type="Proteomes" id="UP001500665">
    <property type="component" value="Unassembled WGS sequence"/>
</dbReference>
<evidence type="ECO:0000313" key="9">
    <source>
        <dbReference type="Proteomes" id="UP001500665"/>
    </source>
</evidence>
<protein>
    <submittedName>
        <fullName evidence="8">SigE family RNA polymerase sigma factor</fullName>
    </submittedName>
</protein>
<dbReference type="NCBIfam" id="TIGR02937">
    <property type="entry name" value="sigma70-ECF"/>
    <property type="match status" value="1"/>
</dbReference>
<reference evidence="8 9" key="1">
    <citation type="journal article" date="2019" name="Int. J. Syst. Evol. Microbiol.">
        <title>The Global Catalogue of Microorganisms (GCM) 10K type strain sequencing project: providing services to taxonomists for standard genome sequencing and annotation.</title>
        <authorList>
            <consortium name="The Broad Institute Genomics Platform"/>
            <consortium name="The Broad Institute Genome Sequencing Center for Infectious Disease"/>
            <person name="Wu L."/>
            <person name="Ma J."/>
        </authorList>
    </citation>
    <scope>NUCLEOTIDE SEQUENCE [LARGE SCALE GENOMIC DNA]</scope>
    <source>
        <strain evidence="8 9">JCM 10696</strain>
    </source>
</reference>
<accession>A0ABN1QA92</accession>
<keyword evidence="2" id="KW-0805">Transcription regulation</keyword>
<dbReference type="SUPFAM" id="SSF88659">
    <property type="entry name" value="Sigma3 and sigma4 domains of RNA polymerase sigma factors"/>
    <property type="match status" value="1"/>
</dbReference>
<evidence type="ECO:0000256" key="4">
    <source>
        <dbReference type="ARBA" id="ARBA00023125"/>
    </source>
</evidence>
<proteinExistence type="inferred from homology"/>
<evidence type="ECO:0000259" key="7">
    <source>
        <dbReference type="Pfam" id="PF08281"/>
    </source>
</evidence>
<keyword evidence="4" id="KW-0238">DNA-binding</keyword>
<dbReference type="CDD" id="cd06171">
    <property type="entry name" value="Sigma70_r4"/>
    <property type="match status" value="1"/>
</dbReference>
<evidence type="ECO:0000259" key="6">
    <source>
        <dbReference type="Pfam" id="PF04542"/>
    </source>
</evidence>
<dbReference type="InterPro" id="IPR013249">
    <property type="entry name" value="RNA_pol_sigma70_r4_t2"/>
</dbReference>
<evidence type="ECO:0000256" key="1">
    <source>
        <dbReference type="ARBA" id="ARBA00010641"/>
    </source>
</evidence>
<sequence length="165" mass="18898">MITGASPALPAFYREHQTGLVRLAMMLVGDEATAEDVVQDVFVRLHRNAPVLRDEQKLLAYVRSAVLNGCRSVLRRRKLIRRHAERYEPPAWSAESQAMLGEDHREVMRALHRLPRRQREVLVLRFYADLPDEEIATTLRIRPSTVRSTMSRALSALERELGDAS</sequence>
<dbReference type="SUPFAM" id="SSF88946">
    <property type="entry name" value="Sigma2 domain of RNA polymerase sigma factors"/>
    <property type="match status" value="1"/>
</dbReference>
<dbReference type="Pfam" id="PF08281">
    <property type="entry name" value="Sigma70_r4_2"/>
    <property type="match status" value="1"/>
</dbReference>
<organism evidence="8 9">
    <name type="scientific">Actinocorallia libanotica</name>
    <dbReference type="NCBI Taxonomy" id="46162"/>
    <lineage>
        <taxon>Bacteria</taxon>
        <taxon>Bacillati</taxon>
        <taxon>Actinomycetota</taxon>
        <taxon>Actinomycetes</taxon>
        <taxon>Streptosporangiales</taxon>
        <taxon>Thermomonosporaceae</taxon>
        <taxon>Actinocorallia</taxon>
    </lineage>
</organism>
<comment type="caution">
    <text evidence="8">The sequence shown here is derived from an EMBL/GenBank/DDBJ whole genome shotgun (WGS) entry which is preliminary data.</text>
</comment>
<name>A0ABN1QA92_9ACTN</name>
<evidence type="ECO:0000313" key="8">
    <source>
        <dbReference type="EMBL" id="GAA0939845.1"/>
    </source>
</evidence>
<dbReference type="InterPro" id="IPR013324">
    <property type="entry name" value="RNA_pol_sigma_r3/r4-like"/>
</dbReference>
<dbReference type="InterPro" id="IPR014284">
    <property type="entry name" value="RNA_pol_sigma-70_dom"/>
</dbReference>
<evidence type="ECO:0000256" key="5">
    <source>
        <dbReference type="ARBA" id="ARBA00023163"/>
    </source>
</evidence>
<dbReference type="InterPro" id="IPR014325">
    <property type="entry name" value="RNA_pol_sigma-E_actinobac"/>
</dbReference>
<keyword evidence="5" id="KW-0804">Transcription</keyword>
<dbReference type="Gene3D" id="1.10.10.10">
    <property type="entry name" value="Winged helix-like DNA-binding domain superfamily/Winged helix DNA-binding domain"/>
    <property type="match status" value="1"/>
</dbReference>
<dbReference type="NCBIfam" id="TIGR02983">
    <property type="entry name" value="SigE-fam_strep"/>
    <property type="match status" value="1"/>
</dbReference>
<dbReference type="InterPro" id="IPR036388">
    <property type="entry name" value="WH-like_DNA-bd_sf"/>
</dbReference>
<keyword evidence="3" id="KW-0731">Sigma factor</keyword>
<feature type="domain" description="RNA polymerase sigma factor 70 region 4 type 2" evidence="7">
    <location>
        <begin position="105"/>
        <end position="157"/>
    </location>
</feature>
<dbReference type="Pfam" id="PF04542">
    <property type="entry name" value="Sigma70_r2"/>
    <property type="match status" value="1"/>
</dbReference>
<dbReference type="PANTHER" id="PTHR43133:SF50">
    <property type="entry name" value="ECF RNA POLYMERASE SIGMA FACTOR SIGM"/>
    <property type="match status" value="1"/>
</dbReference>